<dbReference type="AlphaFoldDB" id="A0A835A3W0"/>
<organism evidence="2 3">
    <name type="scientific">Digitaria exilis</name>
    <dbReference type="NCBI Taxonomy" id="1010633"/>
    <lineage>
        <taxon>Eukaryota</taxon>
        <taxon>Viridiplantae</taxon>
        <taxon>Streptophyta</taxon>
        <taxon>Embryophyta</taxon>
        <taxon>Tracheophyta</taxon>
        <taxon>Spermatophyta</taxon>
        <taxon>Magnoliopsida</taxon>
        <taxon>Liliopsida</taxon>
        <taxon>Poales</taxon>
        <taxon>Poaceae</taxon>
        <taxon>PACMAD clade</taxon>
        <taxon>Panicoideae</taxon>
        <taxon>Panicodae</taxon>
        <taxon>Paniceae</taxon>
        <taxon>Anthephorinae</taxon>
        <taxon>Digitaria</taxon>
    </lineage>
</organism>
<evidence type="ECO:0000256" key="1">
    <source>
        <dbReference type="SAM" id="MobiDB-lite"/>
    </source>
</evidence>
<gene>
    <name evidence="2" type="ORF">HU200_063345</name>
</gene>
<accession>A0A835A3W0</accession>
<dbReference type="EMBL" id="JACEFO010002677">
    <property type="protein sequence ID" value="KAF8651525.1"/>
    <property type="molecule type" value="Genomic_DNA"/>
</dbReference>
<dbReference type="Proteomes" id="UP000636709">
    <property type="component" value="Unassembled WGS sequence"/>
</dbReference>
<comment type="caution">
    <text evidence="2">The sequence shown here is derived from an EMBL/GenBank/DDBJ whole genome shotgun (WGS) entry which is preliminary data.</text>
</comment>
<evidence type="ECO:0000313" key="2">
    <source>
        <dbReference type="EMBL" id="KAF8651525.1"/>
    </source>
</evidence>
<feature type="region of interest" description="Disordered" evidence="1">
    <location>
        <begin position="1"/>
        <end position="66"/>
    </location>
</feature>
<sequence>MLDDSSQQALLKQAKPRLSLRPPSSPSPSVFAGERSSRFDLKYSTVSSRAGGQVHGQAPEEPAKVG</sequence>
<reference evidence="2" key="1">
    <citation type="submission" date="2020-07" db="EMBL/GenBank/DDBJ databases">
        <title>Genome sequence and genetic diversity analysis of an under-domesticated orphan crop, white fonio (Digitaria exilis).</title>
        <authorList>
            <person name="Bennetzen J.L."/>
            <person name="Chen S."/>
            <person name="Ma X."/>
            <person name="Wang X."/>
            <person name="Yssel A.E.J."/>
            <person name="Chaluvadi S.R."/>
            <person name="Johnson M."/>
            <person name="Gangashetty P."/>
            <person name="Hamidou F."/>
            <person name="Sanogo M.D."/>
            <person name="Zwaenepoel A."/>
            <person name="Wallace J."/>
            <person name="Van De Peer Y."/>
            <person name="Van Deynze A."/>
        </authorList>
    </citation>
    <scope>NUCLEOTIDE SEQUENCE</scope>
    <source>
        <tissue evidence="2">Leaves</tissue>
    </source>
</reference>
<name>A0A835A3W0_9POAL</name>
<protein>
    <submittedName>
        <fullName evidence="2">Uncharacterized protein</fullName>
    </submittedName>
</protein>
<proteinExistence type="predicted"/>
<feature type="compositionally biased region" description="Polar residues" evidence="1">
    <location>
        <begin position="1"/>
        <end position="10"/>
    </location>
</feature>
<evidence type="ECO:0000313" key="3">
    <source>
        <dbReference type="Proteomes" id="UP000636709"/>
    </source>
</evidence>
<keyword evidence="3" id="KW-1185">Reference proteome</keyword>